<feature type="transmembrane region" description="Helical" evidence="6">
    <location>
        <begin position="250"/>
        <end position="269"/>
    </location>
</feature>
<dbReference type="InterPro" id="IPR011701">
    <property type="entry name" value="MFS"/>
</dbReference>
<name>A0A385ZAQ2_9PSED</name>
<dbReference type="GO" id="GO:1990961">
    <property type="term" value="P:xenobiotic detoxification by transmembrane export across the plasma membrane"/>
    <property type="evidence" value="ECO:0007669"/>
    <property type="project" value="TreeGrafter"/>
</dbReference>
<evidence type="ECO:0000256" key="5">
    <source>
        <dbReference type="ARBA" id="ARBA00023136"/>
    </source>
</evidence>
<dbReference type="OrthoDB" id="9814303at2"/>
<evidence type="ECO:0000256" key="3">
    <source>
        <dbReference type="ARBA" id="ARBA00022692"/>
    </source>
</evidence>
<gene>
    <name evidence="8" type="ORF">D3880_12615</name>
</gene>
<sequence length="407" mass="41559">MSTAPLPSRTLLVLLVVLTGLGEISTQLLIPSLGVIEADFAAAQGSALVALAAFVGAFGVGQLILGPLSDRVGRRPVLIGGLTLYLLATLWMLFAGGMHEFIVARVVQGLGACAALVLARAVVRDVWKERAAPTLALTVIGMLCAIVLMPALGGLVATYAGGWRAAVGLSWLIGGLALLALLALYRESNLKLDPQAGRLRTLGGHYASLLSARSYRAFALALACTYGAMFCFIAGSSPVFVGLLGLTATQYGLVFGGIVSGLIVGALCTNRLIARHGAERIVAIGTSLVALGALATLLVHELLGLSIFGLFLPQLLLTFGAGMVLPAAVAGAVMPNAHRAGLAAGFMGFAQMAGGMSAGLVLSRFQDGTALPMIAVHCAFALGAFAAFQILRPRAPGNVPVAVAKAP</sequence>
<feature type="transmembrane region" description="Helical" evidence="6">
    <location>
        <begin position="165"/>
        <end position="185"/>
    </location>
</feature>
<evidence type="ECO:0000259" key="7">
    <source>
        <dbReference type="PROSITE" id="PS50850"/>
    </source>
</evidence>
<proteinExistence type="predicted"/>
<dbReference type="RefSeq" id="WP_119895734.1">
    <property type="nucleotide sequence ID" value="NZ_CP032419.1"/>
</dbReference>
<dbReference type="InterPro" id="IPR020846">
    <property type="entry name" value="MFS_dom"/>
</dbReference>
<reference evidence="9" key="1">
    <citation type="submission" date="2018-09" db="EMBL/GenBank/DDBJ databases">
        <authorList>
            <person name="Zhu H."/>
        </authorList>
    </citation>
    <scope>NUCLEOTIDE SEQUENCE [LARGE SCALE GENOMIC DNA]</scope>
    <source>
        <strain evidence="9">K2W31S-8</strain>
    </source>
</reference>
<dbReference type="GO" id="GO:0022857">
    <property type="term" value="F:transmembrane transporter activity"/>
    <property type="evidence" value="ECO:0007669"/>
    <property type="project" value="InterPro"/>
</dbReference>
<evidence type="ECO:0000256" key="6">
    <source>
        <dbReference type="SAM" id="Phobius"/>
    </source>
</evidence>
<dbReference type="Gene3D" id="1.20.1720.10">
    <property type="entry name" value="Multidrug resistance protein D"/>
    <property type="match status" value="1"/>
</dbReference>
<feature type="transmembrane region" description="Helical" evidence="6">
    <location>
        <begin position="218"/>
        <end position="244"/>
    </location>
</feature>
<dbReference type="InterPro" id="IPR036259">
    <property type="entry name" value="MFS_trans_sf"/>
</dbReference>
<keyword evidence="3 6" id="KW-0812">Transmembrane</keyword>
<evidence type="ECO:0000313" key="9">
    <source>
        <dbReference type="Proteomes" id="UP000265560"/>
    </source>
</evidence>
<comment type="subcellular location">
    <subcellularLocation>
        <location evidence="1">Membrane</location>
        <topology evidence="1">Multi-pass membrane protein</topology>
    </subcellularLocation>
</comment>
<dbReference type="Proteomes" id="UP000265560">
    <property type="component" value="Chromosome"/>
</dbReference>
<dbReference type="InterPro" id="IPR005829">
    <property type="entry name" value="Sugar_transporter_CS"/>
</dbReference>
<dbReference type="Pfam" id="PF07690">
    <property type="entry name" value="MFS_1"/>
    <property type="match status" value="1"/>
</dbReference>
<feature type="transmembrane region" description="Helical" evidence="6">
    <location>
        <begin position="340"/>
        <end position="363"/>
    </location>
</feature>
<dbReference type="EMBL" id="CP032419">
    <property type="protein sequence ID" value="AYC35088.1"/>
    <property type="molecule type" value="Genomic_DNA"/>
</dbReference>
<feature type="transmembrane region" description="Helical" evidence="6">
    <location>
        <begin position="42"/>
        <end position="65"/>
    </location>
</feature>
<feature type="transmembrane region" description="Helical" evidence="6">
    <location>
        <begin position="102"/>
        <end position="123"/>
    </location>
</feature>
<evidence type="ECO:0000256" key="1">
    <source>
        <dbReference type="ARBA" id="ARBA00004141"/>
    </source>
</evidence>
<evidence type="ECO:0000313" key="8">
    <source>
        <dbReference type="EMBL" id="AYC35088.1"/>
    </source>
</evidence>
<feature type="transmembrane region" description="Helical" evidence="6">
    <location>
        <begin position="135"/>
        <end position="159"/>
    </location>
</feature>
<dbReference type="AlphaFoldDB" id="A0A385ZAQ2"/>
<dbReference type="KEGG" id="pcav:D3880_12615"/>
<dbReference type="PROSITE" id="PS00216">
    <property type="entry name" value="SUGAR_TRANSPORT_1"/>
    <property type="match status" value="1"/>
</dbReference>
<feature type="domain" description="Major facilitator superfamily (MFS) profile" evidence="7">
    <location>
        <begin position="11"/>
        <end position="396"/>
    </location>
</feature>
<dbReference type="PANTHER" id="PTHR23502:SF132">
    <property type="entry name" value="POLYAMINE TRANSPORTER 2-RELATED"/>
    <property type="match status" value="1"/>
</dbReference>
<organism evidence="8 9">
    <name type="scientific">Pseudomonas cavernae</name>
    <dbReference type="NCBI Taxonomy" id="2320867"/>
    <lineage>
        <taxon>Bacteria</taxon>
        <taxon>Pseudomonadati</taxon>
        <taxon>Pseudomonadota</taxon>
        <taxon>Gammaproteobacteria</taxon>
        <taxon>Pseudomonadales</taxon>
        <taxon>Pseudomonadaceae</taxon>
        <taxon>Pseudomonas</taxon>
    </lineage>
</organism>
<keyword evidence="5 6" id="KW-0472">Membrane</keyword>
<evidence type="ECO:0000256" key="2">
    <source>
        <dbReference type="ARBA" id="ARBA00022448"/>
    </source>
</evidence>
<feature type="transmembrane region" description="Helical" evidence="6">
    <location>
        <begin position="281"/>
        <end position="299"/>
    </location>
</feature>
<dbReference type="PANTHER" id="PTHR23502">
    <property type="entry name" value="MAJOR FACILITATOR SUPERFAMILY"/>
    <property type="match status" value="1"/>
</dbReference>
<dbReference type="PROSITE" id="PS50850">
    <property type="entry name" value="MFS"/>
    <property type="match status" value="1"/>
</dbReference>
<dbReference type="GO" id="GO:0005886">
    <property type="term" value="C:plasma membrane"/>
    <property type="evidence" value="ECO:0007669"/>
    <property type="project" value="TreeGrafter"/>
</dbReference>
<feature type="transmembrane region" description="Helical" evidence="6">
    <location>
        <begin position="77"/>
        <end position="96"/>
    </location>
</feature>
<keyword evidence="2" id="KW-0813">Transport</keyword>
<protein>
    <submittedName>
        <fullName evidence="8">MFS transporter</fullName>
    </submittedName>
</protein>
<keyword evidence="4 6" id="KW-1133">Transmembrane helix</keyword>
<keyword evidence="9" id="KW-1185">Reference proteome</keyword>
<feature type="transmembrane region" description="Helical" evidence="6">
    <location>
        <begin position="369"/>
        <end position="388"/>
    </location>
</feature>
<feature type="transmembrane region" description="Helical" evidence="6">
    <location>
        <begin position="311"/>
        <end position="333"/>
    </location>
</feature>
<evidence type="ECO:0000256" key="4">
    <source>
        <dbReference type="ARBA" id="ARBA00022989"/>
    </source>
</evidence>
<dbReference type="SUPFAM" id="SSF103473">
    <property type="entry name" value="MFS general substrate transporter"/>
    <property type="match status" value="1"/>
</dbReference>
<accession>A0A385ZAQ2</accession>